<dbReference type="AlphaFoldDB" id="A0A4S4LJ25"/>
<evidence type="ECO:0000256" key="1">
    <source>
        <dbReference type="SAM" id="Coils"/>
    </source>
</evidence>
<evidence type="ECO:0008006" key="5">
    <source>
        <dbReference type="Google" id="ProtNLM"/>
    </source>
</evidence>
<feature type="compositionally biased region" description="Basic and acidic residues" evidence="2">
    <location>
        <begin position="48"/>
        <end position="62"/>
    </location>
</feature>
<feature type="compositionally biased region" description="Low complexity" evidence="2">
    <location>
        <begin position="27"/>
        <end position="44"/>
    </location>
</feature>
<dbReference type="OrthoDB" id="5594977at2759"/>
<reference evidence="3 4" key="1">
    <citation type="submission" date="2019-02" db="EMBL/GenBank/DDBJ databases">
        <title>Genome sequencing of the rare red list fungi Phellinidium pouzarii.</title>
        <authorList>
            <person name="Buettner E."/>
            <person name="Kellner H."/>
        </authorList>
    </citation>
    <scope>NUCLEOTIDE SEQUENCE [LARGE SCALE GENOMIC DNA]</scope>
    <source>
        <strain evidence="3 4">DSM 108285</strain>
    </source>
</reference>
<evidence type="ECO:0000313" key="3">
    <source>
        <dbReference type="EMBL" id="THH11805.1"/>
    </source>
</evidence>
<dbReference type="InterPro" id="IPR018814">
    <property type="entry name" value="DUF5427"/>
</dbReference>
<proteinExistence type="predicted"/>
<feature type="region of interest" description="Disordered" evidence="2">
    <location>
        <begin position="1"/>
        <end position="140"/>
    </location>
</feature>
<dbReference type="PANTHER" id="PTHR28265">
    <property type="entry name" value="MAINTENANCE OF TELOMERE CAPPING PROTEIN 1"/>
    <property type="match status" value="1"/>
</dbReference>
<comment type="caution">
    <text evidence="3">The sequence shown here is derived from an EMBL/GenBank/DDBJ whole genome shotgun (WGS) entry which is preliminary data.</text>
</comment>
<protein>
    <recommendedName>
        <fullName evidence="5">Maintenance of telomere capping protein 1</fullName>
    </recommendedName>
</protein>
<evidence type="ECO:0000256" key="2">
    <source>
        <dbReference type="SAM" id="MobiDB-lite"/>
    </source>
</evidence>
<gene>
    <name evidence="3" type="ORF">EW145_g408</name>
</gene>
<feature type="compositionally biased region" description="Low complexity" evidence="2">
    <location>
        <begin position="99"/>
        <end position="123"/>
    </location>
</feature>
<dbReference type="Pfam" id="PF10310">
    <property type="entry name" value="DUF5427"/>
    <property type="match status" value="1"/>
</dbReference>
<evidence type="ECO:0000313" key="4">
    <source>
        <dbReference type="Proteomes" id="UP000308199"/>
    </source>
</evidence>
<dbReference type="EMBL" id="SGPK01000008">
    <property type="protein sequence ID" value="THH11805.1"/>
    <property type="molecule type" value="Genomic_DNA"/>
</dbReference>
<accession>A0A4S4LJ25</accession>
<feature type="coiled-coil region" evidence="1">
    <location>
        <begin position="269"/>
        <end position="296"/>
    </location>
</feature>
<dbReference type="PANTHER" id="PTHR28265:SF1">
    <property type="entry name" value="MAINTENANCE OF TELOMERE CAPPING PROTEIN 1"/>
    <property type="match status" value="1"/>
</dbReference>
<dbReference type="Proteomes" id="UP000308199">
    <property type="component" value="Unassembled WGS sequence"/>
</dbReference>
<keyword evidence="1" id="KW-0175">Coiled coil</keyword>
<keyword evidence="4" id="KW-1185">Reference proteome</keyword>
<feature type="compositionally biased region" description="Basic and acidic residues" evidence="2">
    <location>
        <begin position="1"/>
        <end position="10"/>
    </location>
</feature>
<organism evidence="3 4">
    <name type="scientific">Phellinidium pouzarii</name>
    <dbReference type="NCBI Taxonomy" id="167371"/>
    <lineage>
        <taxon>Eukaryota</taxon>
        <taxon>Fungi</taxon>
        <taxon>Dikarya</taxon>
        <taxon>Basidiomycota</taxon>
        <taxon>Agaricomycotina</taxon>
        <taxon>Agaricomycetes</taxon>
        <taxon>Hymenochaetales</taxon>
        <taxon>Hymenochaetaceae</taxon>
        <taxon>Phellinidium</taxon>
    </lineage>
</organism>
<name>A0A4S4LJ25_9AGAM</name>
<sequence length="420" mass="45688">MAKSKSKAEEALQFLDDLDNLSPAPPASGGSAASTNSSNPNDPTDVLKFIDEITQKSSEPRRLTPSPLERPASRASIVTPNGTIRKATERVRVGTPTPGSAGSIASIAAQKSESSQSGSSPAQTETSAKDADAEASGKGGWGWGSVWTSASAVIQQARSAVDEGVKHLPNPEQALKWREEVIGYVPRNKEQLEKFGNDLRTVGYSTLTDILNAVAPPISEHEVIQVWSSHDMDGPGQIMEQVEGGDLTVNKGQKLKAREKAAQRNLNAVEGMETALRLAEANIEELIKSIPKKEQTPAASSQIPTTYSSVYLRIQPFFTSLPTLGNWYSSETSGNTHLQFILYLADPDHQLTHLTVTQVMPAKWMEQWDTQDWVEDVVVEALRTGVETIGQEYIVARMGWIKDDAEAPETQETEEPEEPK</sequence>